<sequence>MKLHHFLLATALLTSPLLAAEKGAEAPVTPRKAAALFNGKDFSGLYIWLRASGPKDPHEVFSVRDGAIHMKGGEHRGCVTTRRAYKDYHVSVEYKWGEQTDGGKYVRNSGLLVHATGADGGAGRNAWMPSLEIQLAQGCEGDLIVIRGKDKEGDVVKVDMATHVRVAADKKTRWDPKGKKVQYSGRQFWWKDHMPFFKELLDTRGNKDVASPKGEWTRVEAICRGRTVTIKINGVIVNQAVDVFPGHGKILLQNEGHEVYFRNFTISPLKETK</sequence>
<evidence type="ECO:0000259" key="1">
    <source>
        <dbReference type="Pfam" id="PF06439"/>
    </source>
</evidence>
<gene>
    <name evidence="2" type="ORF">METZ01_LOCUS199999</name>
</gene>
<organism evidence="2">
    <name type="scientific">marine metagenome</name>
    <dbReference type="NCBI Taxonomy" id="408172"/>
    <lineage>
        <taxon>unclassified sequences</taxon>
        <taxon>metagenomes</taxon>
        <taxon>ecological metagenomes</taxon>
    </lineage>
</organism>
<name>A0A382E9H3_9ZZZZ</name>
<protein>
    <recommendedName>
        <fullName evidence="1">3-keto-alpha-glucoside-1,2-lyase/3-keto-2-hydroxy-glucal hydratase domain-containing protein</fullName>
    </recommendedName>
</protein>
<feature type="domain" description="3-keto-alpha-glucoside-1,2-lyase/3-keto-2-hydroxy-glucal hydratase" evidence="1">
    <location>
        <begin position="33"/>
        <end position="266"/>
    </location>
</feature>
<reference evidence="2" key="1">
    <citation type="submission" date="2018-05" db="EMBL/GenBank/DDBJ databases">
        <authorList>
            <person name="Lanie J.A."/>
            <person name="Ng W.-L."/>
            <person name="Kazmierczak K.M."/>
            <person name="Andrzejewski T.M."/>
            <person name="Davidsen T.M."/>
            <person name="Wayne K.J."/>
            <person name="Tettelin H."/>
            <person name="Glass J.I."/>
            <person name="Rusch D."/>
            <person name="Podicherti R."/>
            <person name="Tsui H.-C.T."/>
            <person name="Winkler M.E."/>
        </authorList>
    </citation>
    <scope>NUCLEOTIDE SEQUENCE</scope>
</reference>
<dbReference type="GO" id="GO:0016787">
    <property type="term" value="F:hydrolase activity"/>
    <property type="evidence" value="ECO:0007669"/>
    <property type="project" value="InterPro"/>
</dbReference>
<dbReference type="Gene3D" id="2.60.120.560">
    <property type="entry name" value="Exo-inulinase, domain 1"/>
    <property type="match status" value="1"/>
</dbReference>
<evidence type="ECO:0000313" key="2">
    <source>
        <dbReference type="EMBL" id="SVB47145.1"/>
    </source>
</evidence>
<dbReference type="AlphaFoldDB" id="A0A382E9H3"/>
<accession>A0A382E9H3</accession>
<dbReference type="EMBL" id="UINC01043302">
    <property type="protein sequence ID" value="SVB47145.1"/>
    <property type="molecule type" value="Genomic_DNA"/>
</dbReference>
<dbReference type="InterPro" id="IPR010496">
    <property type="entry name" value="AL/BT2_dom"/>
</dbReference>
<proteinExistence type="predicted"/>
<dbReference type="Pfam" id="PF06439">
    <property type="entry name" value="3keto-disac_hyd"/>
    <property type="match status" value="1"/>
</dbReference>